<dbReference type="GO" id="GO:0031966">
    <property type="term" value="C:mitochondrial membrane"/>
    <property type="evidence" value="ECO:0007669"/>
    <property type="project" value="UniProtKB-SubCell"/>
</dbReference>
<feature type="transmembrane region" description="Helical" evidence="15">
    <location>
        <begin position="51"/>
        <end position="74"/>
    </location>
</feature>
<comment type="subcellular location">
    <subcellularLocation>
        <location evidence="1 15">Mitochondrion membrane</location>
        <topology evidence="1 15">Multi-pass membrane protein</topology>
    </subcellularLocation>
</comment>
<evidence type="ECO:0000256" key="11">
    <source>
        <dbReference type="ARBA" id="ARBA00023027"/>
    </source>
</evidence>
<geneLocation type="mitochondrion" evidence="17"/>
<organism evidence="17">
    <name type="scientific">Histrio histrio</name>
    <name type="common">sargassumfish</name>
    <dbReference type="NCBI Taxonomy" id="242981"/>
    <lineage>
        <taxon>Eukaryota</taxon>
        <taxon>Metazoa</taxon>
        <taxon>Chordata</taxon>
        <taxon>Craniata</taxon>
        <taxon>Vertebrata</taxon>
        <taxon>Euteleostomi</taxon>
        <taxon>Actinopterygii</taxon>
        <taxon>Neopterygii</taxon>
        <taxon>Teleostei</taxon>
        <taxon>Neoteleostei</taxon>
        <taxon>Acanthomorphata</taxon>
        <taxon>Eupercaria</taxon>
        <taxon>Lophiiformes</taxon>
        <taxon>Antennarioidei</taxon>
        <taxon>Antennariidae</taxon>
        <taxon>Histrio</taxon>
    </lineage>
</organism>
<name>D3KRB8_9TELE</name>
<evidence type="ECO:0000256" key="15">
    <source>
        <dbReference type="RuleBase" id="RU004430"/>
    </source>
</evidence>
<evidence type="ECO:0000256" key="7">
    <source>
        <dbReference type="ARBA" id="ARBA00022692"/>
    </source>
</evidence>
<dbReference type="AlphaFoldDB" id="D3KRB8"/>
<dbReference type="InterPro" id="IPR050269">
    <property type="entry name" value="ComplexI_Subunit6"/>
</dbReference>
<evidence type="ECO:0000256" key="3">
    <source>
        <dbReference type="ARBA" id="ARBA00012944"/>
    </source>
</evidence>
<reference evidence="17" key="1">
    <citation type="journal article" date="2010" name="BMC Evol. Biol.">
        <title>Evolutionary history of anglerfishes (Teleostei: Lophiiformes): a mitogenomic perspective.</title>
        <authorList>
            <person name="Miya M."/>
            <person name="Pietsch T.W."/>
            <person name="Orr J.W."/>
            <person name="Arnold R.J."/>
            <person name="Satoh T.P."/>
            <person name="Shedlock A.M."/>
            <person name="Ho H.-C."/>
            <person name="Shimazaki M."/>
            <person name="Yabe M."/>
            <person name="Nishida M."/>
        </authorList>
    </citation>
    <scope>NUCLEOTIDE SEQUENCE</scope>
</reference>
<feature type="signal peptide" evidence="16">
    <location>
        <begin position="1"/>
        <end position="15"/>
    </location>
</feature>
<keyword evidence="7 15" id="KW-0812">Transmembrane</keyword>
<feature type="transmembrane region" description="Helical" evidence="15">
    <location>
        <begin position="135"/>
        <end position="160"/>
    </location>
</feature>
<keyword evidence="11 15" id="KW-0520">NAD</keyword>
<evidence type="ECO:0000256" key="12">
    <source>
        <dbReference type="ARBA" id="ARBA00023128"/>
    </source>
</evidence>
<dbReference type="EC" id="7.1.1.2" evidence="3 15"/>
<dbReference type="PANTHER" id="PTHR11435">
    <property type="entry name" value="NADH UBIQUINONE OXIDOREDUCTASE SUBUNIT ND6"/>
    <property type="match status" value="1"/>
</dbReference>
<dbReference type="GO" id="GO:0008137">
    <property type="term" value="F:NADH dehydrogenase (ubiquinone) activity"/>
    <property type="evidence" value="ECO:0007669"/>
    <property type="project" value="UniProtKB-UniRule"/>
</dbReference>
<keyword evidence="13 15" id="KW-0472">Membrane</keyword>
<keyword evidence="6 15" id="KW-0679">Respiratory chain</keyword>
<comment type="function">
    <text evidence="15">Core subunit of the mitochondrial membrane respiratory chain NADH dehydrogenase (Complex I) which catalyzes electron transfer from NADH through the respiratory chain, using ubiquinone as an electron acceptor. Essential for the catalytic activity and assembly of complex I.</text>
</comment>
<keyword evidence="8 15" id="KW-1278">Translocase</keyword>
<keyword evidence="12 15" id="KW-0496">Mitochondrion</keyword>
<feature type="chain" id="PRO_5013152803" description="NADH-ubiquinone oxidoreductase chain 6" evidence="16">
    <location>
        <begin position="16"/>
        <end position="174"/>
    </location>
</feature>
<evidence type="ECO:0000256" key="8">
    <source>
        <dbReference type="ARBA" id="ARBA00022967"/>
    </source>
</evidence>
<evidence type="ECO:0000256" key="6">
    <source>
        <dbReference type="ARBA" id="ARBA00022660"/>
    </source>
</evidence>
<protein>
    <recommendedName>
        <fullName evidence="4 15">NADH-ubiquinone oxidoreductase chain 6</fullName>
        <ecNumber evidence="3 15">7.1.1.2</ecNumber>
    </recommendedName>
</protein>
<feature type="transmembrane region" description="Helical" evidence="15">
    <location>
        <begin position="86"/>
        <end position="110"/>
    </location>
</feature>
<dbReference type="InterPro" id="IPR001457">
    <property type="entry name" value="NADH_UbQ/plastoQ_OxRdtase_su6"/>
</dbReference>
<evidence type="ECO:0000256" key="16">
    <source>
        <dbReference type="SAM" id="SignalP"/>
    </source>
</evidence>
<accession>D3KRB8</accession>
<keyword evidence="16" id="KW-0732">Signal</keyword>
<keyword evidence="5 15" id="KW-0813">Transport</keyword>
<gene>
    <name evidence="17" type="primary">ND6</name>
</gene>
<evidence type="ECO:0000256" key="5">
    <source>
        <dbReference type="ARBA" id="ARBA00022448"/>
    </source>
</evidence>
<evidence type="ECO:0000256" key="1">
    <source>
        <dbReference type="ARBA" id="ARBA00004225"/>
    </source>
</evidence>
<evidence type="ECO:0000313" key="17">
    <source>
        <dbReference type="EMBL" id="BAI77005.1"/>
    </source>
</evidence>
<keyword evidence="15" id="KW-0830">Ubiquinone</keyword>
<keyword evidence="9 15" id="KW-0249">Electron transport</keyword>
<keyword evidence="10 15" id="KW-1133">Transmembrane helix</keyword>
<proteinExistence type="inferred from homology"/>
<dbReference type="EMBL" id="AB282829">
    <property type="protein sequence ID" value="BAI77005.1"/>
    <property type="molecule type" value="Genomic_DNA"/>
</dbReference>
<comment type="catalytic activity">
    <reaction evidence="14 15">
        <text>a ubiquinone + NADH + 5 H(+)(in) = a ubiquinol + NAD(+) + 4 H(+)(out)</text>
        <dbReference type="Rhea" id="RHEA:29091"/>
        <dbReference type="Rhea" id="RHEA-COMP:9565"/>
        <dbReference type="Rhea" id="RHEA-COMP:9566"/>
        <dbReference type="ChEBI" id="CHEBI:15378"/>
        <dbReference type="ChEBI" id="CHEBI:16389"/>
        <dbReference type="ChEBI" id="CHEBI:17976"/>
        <dbReference type="ChEBI" id="CHEBI:57540"/>
        <dbReference type="ChEBI" id="CHEBI:57945"/>
        <dbReference type="EC" id="7.1.1.2"/>
    </reaction>
</comment>
<comment type="similarity">
    <text evidence="2 15">Belongs to the complex I subunit 6 family.</text>
</comment>
<evidence type="ECO:0000256" key="13">
    <source>
        <dbReference type="ARBA" id="ARBA00023136"/>
    </source>
</evidence>
<evidence type="ECO:0000256" key="2">
    <source>
        <dbReference type="ARBA" id="ARBA00005698"/>
    </source>
</evidence>
<evidence type="ECO:0000256" key="9">
    <source>
        <dbReference type="ARBA" id="ARBA00022982"/>
    </source>
</evidence>
<evidence type="ECO:0000256" key="14">
    <source>
        <dbReference type="ARBA" id="ARBA00049551"/>
    </source>
</evidence>
<dbReference type="PANTHER" id="PTHR11435:SF1">
    <property type="entry name" value="NADH-UBIQUINONE OXIDOREDUCTASE CHAIN 6"/>
    <property type="match status" value="1"/>
</dbReference>
<sequence>MAYLMFFLFWGWVLGLIVVASNPSPYFGAFGLVAAAGIGCAILAGFGGSFLSLILFLVYLGGMLVVFAYSAALAAEPYPEGLGSRFVLPCIFGYLVGALLLYSVVCYSGLNEMLFFGVEEIGVQFMWGGDTSGVALMYSFGGGLLVLSAWGLLVTLLVVLELTRGLGRGVIRAV</sequence>
<evidence type="ECO:0000256" key="4">
    <source>
        <dbReference type="ARBA" id="ARBA00021095"/>
    </source>
</evidence>
<evidence type="ECO:0000256" key="10">
    <source>
        <dbReference type="ARBA" id="ARBA00022989"/>
    </source>
</evidence>
<dbReference type="Pfam" id="PF00499">
    <property type="entry name" value="Oxidored_q3"/>
    <property type="match status" value="1"/>
</dbReference>